<evidence type="ECO:0000256" key="2">
    <source>
        <dbReference type="SAM" id="MobiDB-lite"/>
    </source>
</evidence>
<evidence type="ECO:0000313" key="5">
    <source>
        <dbReference type="Proteomes" id="UP000633219"/>
    </source>
</evidence>
<dbReference type="RefSeq" id="WP_201654091.1">
    <property type="nucleotide sequence ID" value="NZ_JAEQNC010000002.1"/>
</dbReference>
<evidence type="ECO:0000256" key="1">
    <source>
        <dbReference type="SAM" id="Coils"/>
    </source>
</evidence>
<evidence type="ECO:0000313" key="4">
    <source>
        <dbReference type="EMBL" id="MBL0371416.1"/>
    </source>
</evidence>
<sequence length="466" mass="50896">MKRSNKGAAISAALISLGLAFAGITAAPAHAASEIEFQAKKLNADQLLKKQQQAISFILKNYKALPKDKRGKSAPFLKALSATAKNIKAVTAAAQAKDNKKFAAILPELAASVAQVNATFKLSGIKDHKVALGVKTLDKVWSEYLKRVKGGKAANSQEIATKNGRRINDMKRRLDTMAANKAITKNQKRELDQLRRQLDKASDANKRGNQQWYAVMLLADFDGYYAGYYYWYSAYDQNDSAFYRDSWEYFSTTSSYFYSETSSYYESYSWESYELSVETSESYDFEYTSEEYQSFESEYESTEETLETSVEEEYSATEEDQSIEQAEDYDSNETVDDAADNPDPEADAASDMQDEQADAADDNSYLDDSTDAQDMTTDDPSDDQSADSPDASDDASATADDDGQNDSVADDASDDASMDNDSSADESSADDSASDDSSADDSAADDSAADDSAADDSAADDSSGDE</sequence>
<protein>
    <submittedName>
        <fullName evidence="4">Uncharacterized protein</fullName>
    </submittedName>
</protein>
<gene>
    <name evidence="4" type="ORF">JJB09_05190</name>
</gene>
<keyword evidence="1" id="KW-0175">Coiled coil</keyword>
<feature type="compositionally biased region" description="Acidic residues" evidence="2">
    <location>
        <begin position="297"/>
        <end position="466"/>
    </location>
</feature>
<feature type="region of interest" description="Disordered" evidence="2">
    <location>
        <begin position="294"/>
        <end position="466"/>
    </location>
</feature>
<dbReference type="EMBL" id="JAEQNC010000002">
    <property type="protein sequence ID" value="MBL0371416.1"/>
    <property type="molecule type" value="Genomic_DNA"/>
</dbReference>
<organism evidence="4 5">
    <name type="scientific">Rhizobium setariae</name>
    <dbReference type="NCBI Taxonomy" id="2801340"/>
    <lineage>
        <taxon>Bacteria</taxon>
        <taxon>Pseudomonadati</taxon>
        <taxon>Pseudomonadota</taxon>
        <taxon>Alphaproteobacteria</taxon>
        <taxon>Hyphomicrobiales</taxon>
        <taxon>Rhizobiaceae</taxon>
        <taxon>Rhizobium/Agrobacterium group</taxon>
        <taxon>Rhizobium</taxon>
    </lineage>
</organism>
<evidence type="ECO:0000256" key="3">
    <source>
        <dbReference type="SAM" id="SignalP"/>
    </source>
</evidence>
<feature type="chain" id="PRO_5037489099" evidence="3">
    <location>
        <begin position="32"/>
        <end position="466"/>
    </location>
</feature>
<keyword evidence="5" id="KW-1185">Reference proteome</keyword>
<keyword evidence="3" id="KW-0732">Signal</keyword>
<dbReference type="Proteomes" id="UP000633219">
    <property type="component" value="Unassembled WGS sequence"/>
</dbReference>
<accession>A0A936YRF9</accession>
<comment type="caution">
    <text evidence="4">The sequence shown here is derived from an EMBL/GenBank/DDBJ whole genome shotgun (WGS) entry which is preliminary data.</text>
</comment>
<reference evidence="4" key="1">
    <citation type="submission" date="2021-01" db="EMBL/GenBank/DDBJ databases">
        <title>Rhizobium sp. strain KVB221 16S ribosomal RNA gene Genome sequencing and assembly.</title>
        <authorList>
            <person name="Kang M."/>
        </authorList>
    </citation>
    <scope>NUCLEOTIDE SEQUENCE</scope>
    <source>
        <strain evidence="4">KVB221</strain>
    </source>
</reference>
<proteinExistence type="predicted"/>
<name>A0A936YRF9_9HYPH</name>
<feature type="signal peptide" evidence="3">
    <location>
        <begin position="1"/>
        <end position="31"/>
    </location>
</feature>
<dbReference type="AlphaFoldDB" id="A0A936YRF9"/>
<feature type="coiled-coil region" evidence="1">
    <location>
        <begin position="167"/>
        <end position="211"/>
    </location>
</feature>